<organism evidence="2 3">
    <name type="scientific">Candidatus Pantoea soli</name>
    <dbReference type="NCBI Taxonomy" id="3098669"/>
    <lineage>
        <taxon>Bacteria</taxon>
        <taxon>Pseudomonadati</taxon>
        <taxon>Pseudomonadota</taxon>
        <taxon>Gammaproteobacteria</taxon>
        <taxon>Enterobacterales</taxon>
        <taxon>Erwiniaceae</taxon>
        <taxon>Pantoea</taxon>
    </lineage>
</organism>
<dbReference type="PROSITE" id="PS51186">
    <property type="entry name" value="GNAT"/>
    <property type="match status" value="1"/>
</dbReference>
<protein>
    <submittedName>
        <fullName evidence="2">N-acetyltransferase</fullName>
    </submittedName>
</protein>
<dbReference type="Pfam" id="PF13302">
    <property type="entry name" value="Acetyltransf_3"/>
    <property type="match status" value="1"/>
</dbReference>
<geneLocation type="plasmid" evidence="2 3">
    <name>unnamed1</name>
</geneLocation>
<dbReference type="Gene3D" id="3.40.630.30">
    <property type="match status" value="1"/>
</dbReference>
<keyword evidence="3" id="KW-1185">Reference proteome</keyword>
<gene>
    <name evidence="2" type="ORF">D8B20_19515</name>
</gene>
<dbReference type="InterPro" id="IPR000182">
    <property type="entry name" value="GNAT_dom"/>
</dbReference>
<dbReference type="OrthoDB" id="9801656at2"/>
<proteinExistence type="predicted"/>
<dbReference type="PANTHER" id="PTHR43792:SF1">
    <property type="entry name" value="N-ACETYLTRANSFERASE DOMAIN-CONTAINING PROTEIN"/>
    <property type="match status" value="1"/>
</dbReference>
<sequence length="180" mass="20571">MIFTTTPRLHIRAFKHDDAPALLDYLASPAAPCFQDEKLRSLAEAERDVAKRAADASQFAVCLQQSDRLIGHLFAENRDEHDRNTWSVGWHFNPRYGGQGYATEAVAALFAFLFTEKAARRLYAWVEDYNVASQKLCHRLGMRQEGCFREFVSFTSADGEERYDNTLVFALLKKEWEAVA</sequence>
<dbReference type="KEGG" id="pdis:D8B20_19515"/>
<evidence type="ECO:0000313" key="3">
    <source>
        <dbReference type="Proteomes" id="UP000319411"/>
    </source>
</evidence>
<evidence type="ECO:0000259" key="1">
    <source>
        <dbReference type="PROSITE" id="PS51186"/>
    </source>
</evidence>
<keyword evidence="2" id="KW-0614">Plasmid</keyword>
<dbReference type="AlphaFoldDB" id="A0A518XIS9"/>
<dbReference type="InterPro" id="IPR051531">
    <property type="entry name" value="N-acetyltransferase"/>
</dbReference>
<dbReference type="GO" id="GO:0016747">
    <property type="term" value="F:acyltransferase activity, transferring groups other than amino-acyl groups"/>
    <property type="evidence" value="ECO:0007669"/>
    <property type="project" value="InterPro"/>
</dbReference>
<dbReference type="SUPFAM" id="SSF55729">
    <property type="entry name" value="Acyl-CoA N-acyltransferases (Nat)"/>
    <property type="match status" value="1"/>
</dbReference>
<dbReference type="EMBL" id="CP032703">
    <property type="protein sequence ID" value="QDY44101.1"/>
    <property type="molecule type" value="Genomic_DNA"/>
</dbReference>
<dbReference type="RefSeq" id="WP_145891404.1">
    <property type="nucleotide sequence ID" value="NZ_CP032703.1"/>
</dbReference>
<accession>A0A518XIS9</accession>
<evidence type="ECO:0000313" key="2">
    <source>
        <dbReference type="EMBL" id="QDY44101.1"/>
    </source>
</evidence>
<dbReference type="InterPro" id="IPR016181">
    <property type="entry name" value="Acyl_CoA_acyltransferase"/>
</dbReference>
<reference evidence="2 3" key="1">
    <citation type="submission" date="2018-10" db="EMBL/GenBank/DDBJ databases">
        <title>Genome Sequencing of Pantoea dispersa DSM 32899.</title>
        <authorList>
            <person name="Nawrath M."/>
            <person name="Ottenheim C."/>
            <person name="Wilm A."/>
            <person name="Zimmermann W."/>
            <person name="Wu J.C."/>
        </authorList>
    </citation>
    <scope>NUCLEOTIDE SEQUENCE [LARGE SCALE GENOMIC DNA]</scope>
    <source>
        <strain evidence="2 3">DSM 32899</strain>
        <plasmid evidence="2 3">unnamed1</plasmid>
    </source>
</reference>
<feature type="domain" description="N-acetyltransferase" evidence="1">
    <location>
        <begin position="9"/>
        <end position="166"/>
    </location>
</feature>
<dbReference type="PANTHER" id="PTHR43792">
    <property type="entry name" value="GNAT FAMILY, PUTATIVE (AFU_ORTHOLOGUE AFUA_3G00765)-RELATED-RELATED"/>
    <property type="match status" value="1"/>
</dbReference>
<dbReference type="Proteomes" id="UP000319411">
    <property type="component" value="Plasmid unnamed1"/>
</dbReference>
<name>A0A518XIS9_9GAMM</name>